<dbReference type="InterPro" id="IPR050679">
    <property type="entry name" value="Bact_HTH_transcr_reg"/>
</dbReference>
<protein>
    <submittedName>
        <fullName evidence="5">UTRA domain-containing protein</fullName>
    </submittedName>
</protein>
<reference evidence="7 8" key="1">
    <citation type="journal article" date="2019" name="Nat. Med.">
        <title>A library of human gut bacterial isolates paired with longitudinal multiomics data enables mechanistic microbiome research.</title>
        <authorList>
            <person name="Poyet M."/>
            <person name="Groussin M."/>
            <person name="Gibbons S.M."/>
            <person name="Avila-Pacheco J."/>
            <person name="Jiang X."/>
            <person name="Kearney S.M."/>
            <person name="Perrotta A.R."/>
            <person name="Berdy B."/>
            <person name="Zhao S."/>
            <person name="Lieberman T.D."/>
            <person name="Swanson P.K."/>
            <person name="Smith M."/>
            <person name="Roesemann S."/>
            <person name="Alexander J.E."/>
            <person name="Rich S.A."/>
            <person name="Livny J."/>
            <person name="Vlamakis H."/>
            <person name="Clish C."/>
            <person name="Bullock K."/>
            <person name="Deik A."/>
            <person name="Scott J."/>
            <person name="Pierce K.A."/>
            <person name="Xavier R.J."/>
            <person name="Alm E.J."/>
        </authorList>
    </citation>
    <scope>NUCLEOTIDE SEQUENCE [LARGE SCALE GENOMIC DNA]</scope>
    <source>
        <strain evidence="5 7">BIOML-A4</strain>
        <strain evidence="6 8">BIOML-A5</strain>
    </source>
</reference>
<dbReference type="AlphaFoldDB" id="A0A6N7S7E3"/>
<dbReference type="PANTHER" id="PTHR44846">
    <property type="entry name" value="MANNOSYL-D-GLYCERATE TRANSPORT/METABOLISM SYSTEM REPRESSOR MNGR-RELATED"/>
    <property type="match status" value="1"/>
</dbReference>
<dbReference type="Gene3D" id="3.40.1410.10">
    <property type="entry name" value="Chorismate lyase-like"/>
    <property type="match status" value="1"/>
</dbReference>
<dbReference type="InterPro" id="IPR000524">
    <property type="entry name" value="Tscrpt_reg_HTH_GntR"/>
</dbReference>
<keyword evidence="1" id="KW-0805">Transcription regulation</keyword>
<evidence type="ECO:0000313" key="6">
    <source>
        <dbReference type="EMBL" id="MSC33233.1"/>
    </source>
</evidence>
<keyword evidence="2" id="KW-0238">DNA-binding</keyword>
<evidence type="ECO:0000256" key="2">
    <source>
        <dbReference type="ARBA" id="ARBA00023125"/>
    </source>
</evidence>
<name>A0A6N7S7E3_9FIRM</name>
<dbReference type="GO" id="GO:0045892">
    <property type="term" value="P:negative regulation of DNA-templated transcription"/>
    <property type="evidence" value="ECO:0007669"/>
    <property type="project" value="TreeGrafter"/>
</dbReference>
<dbReference type="SUPFAM" id="SSF46785">
    <property type="entry name" value="Winged helix' DNA-binding domain"/>
    <property type="match status" value="1"/>
</dbReference>
<feature type="domain" description="HTH gntR-type" evidence="4">
    <location>
        <begin position="38"/>
        <end position="106"/>
    </location>
</feature>
<dbReference type="EMBL" id="WKPJ01000012">
    <property type="protein sequence ID" value="MSA89555.1"/>
    <property type="molecule type" value="Genomic_DNA"/>
</dbReference>
<evidence type="ECO:0000313" key="5">
    <source>
        <dbReference type="EMBL" id="MSA89555.1"/>
    </source>
</evidence>
<keyword evidence="3" id="KW-0804">Transcription</keyword>
<evidence type="ECO:0000256" key="3">
    <source>
        <dbReference type="ARBA" id="ARBA00023163"/>
    </source>
</evidence>
<evidence type="ECO:0000259" key="4">
    <source>
        <dbReference type="PROSITE" id="PS50949"/>
    </source>
</evidence>
<dbReference type="Pfam" id="PF07702">
    <property type="entry name" value="UTRA"/>
    <property type="match status" value="1"/>
</dbReference>
<evidence type="ECO:0000313" key="7">
    <source>
        <dbReference type="Proteomes" id="UP000433575"/>
    </source>
</evidence>
<dbReference type="InterPro" id="IPR036388">
    <property type="entry name" value="WH-like_DNA-bd_sf"/>
</dbReference>
<dbReference type="InterPro" id="IPR036390">
    <property type="entry name" value="WH_DNA-bd_sf"/>
</dbReference>
<dbReference type="SUPFAM" id="SSF64288">
    <property type="entry name" value="Chorismate lyase-like"/>
    <property type="match status" value="1"/>
</dbReference>
<dbReference type="Gene3D" id="1.10.10.10">
    <property type="entry name" value="Winged helix-like DNA-binding domain superfamily/Winged helix DNA-binding domain"/>
    <property type="match status" value="1"/>
</dbReference>
<dbReference type="InterPro" id="IPR011663">
    <property type="entry name" value="UTRA"/>
</dbReference>
<dbReference type="OrthoDB" id="457376at2"/>
<dbReference type="GO" id="GO:0003677">
    <property type="term" value="F:DNA binding"/>
    <property type="evidence" value="ECO:0007669"/>
    <property type="project" value="UniProtKB-KW"/>
</dbReference>
<evidence type="ECO:0000313" key="8">
    <source>
        <dbReference type="Proteomes" id="UP000480929"/>
    </source>
</evidence>
<dbReference type="Proteomes" id="UP000433575">
    <property type="component" value="Unassembled WGS sequence"/>
</dbReference>
<dbReference type="PANTHER" id="PTHR44846:SF17">
    <property type="entry name" value="GNTR-FAMILY TRANSCRIPTIONAL REGULATOR"/>
    <property type="match status" value="1"/>
</dbReference>
<dbReference type="EMBL" id="WKPI01000013">
    <property type="protein sequence ID" value="MSC33233.1"/>
    <property type="molecule type" value="Genomic_DNA"/>
</dbReference>
<sequence>MYCEINILCNYIEMFFVCVECCGKHGKIIQEVFCVEKQSKYNEIVKAIIQDIDRGILQARDRLPSEKELQDRFGVSRVTVRKAIDVLIDEGYVVRDYRKGTFISERITYKKMNEIVSFTKSALLRGDIPSTIVHSIDEVKPDPFLMKYLRIGAEEQLIQIRRTRLTNGFPLIYEESYWIASIVGTFDQVKASASLFEYLKKEKGIIPVYSLQELDAIGAAGQIAEALQVHEQFPLLRSLMVFYDASDRPYELAFNYYRTDRCKLSMVRTLNEG</sequence>
<keyword evidence="8" id="KW-1185">Reference proteome</keyword>
<dbReference type="SMART" id="SM00866">
    <property type="entry name" value="UTRA"/>
    <property type="match status" value="1"/>
</dbReference>
<accession>A0A6N7S7E3</accession>
<comment type="caution">
    <text evidence="5">The sequence shown here is derived from an EMBL/GenBank/DDBJ whole genome shotgun (WGS) entry which is preliminary data.</text>
</comment>
<gene>
    <name evidence="6" type="ORF">GKD88_08870</name>
    <name evidence="5" type="ORF">GKE08_09465</name>
</gene>
<evidence type="ECO:0000256" key="1">
    <source>
        <dbReference type="ARBA" id="ARBA00023015"/>
    </source>
</evidence>
<organism evidence="5 7">
    <name type="scientific">Holdemania massiliensis</name>
    <dbReference type="NCBI Taxonomy" id="1468449"/>
    <lineage>
        <taxon>Bacteria</taxon>
        <taxon>Bacillati</taxon>
        <taxon>Bacillota</taxon>
        <taxon>Erysipelotrichia</taxon>
        <taxon>Erysipelotrichales</taxon>
        <taxon>Erysipelotrichaceae</taxon>
        <taxon>Holdemania</taxon>
    </lineage>
</organism>
<proteinExistence type="predicted"/>
<dbReference type="Proteomes" id="UP000480929">
    <property type="component" value="Unassembled WGS sequence"/>
</dbReference>
<dbReference type="Pfam" id="PF00392">
    <property type="entry name" value="GntR"/>
    <property type="match status" value="1"/>
</dbReference>
<dbReference type="CDD" id="cd07377">
    <property type="entry name" value="WHTH_GntR"/>
    <property type="match status" value="1"/>
</dbReference>
<dbReference type="GO" id="GO:0003700">
    <property type="term" value="F:DNA-binding transcription factor activity"/>
    <property type="evidence" value="ECO:0007669"/>
    <property type="project" value="InterPro"/>
</dbReference>
<dbReference type="PROSITE" id="PS50949">
    <property type="entry name" value="HTH_GNTR"/>
    <property type="match status" value="1"/>
</dbReference>
<dbReference type="SMART" id="SM00345">
    <property type="entry name" value="HTH_GNTR"/>
    <property type="match status" value="1"/>
</dbReference>
<dbReference type="InterPro" id="IPR028978">
    <property type="entry name" value="Chorismate_lyase_/UTRA_dom_sf"/>
</dbReference>
<dbReference type="PRINTS" id="PR00035">
    <property type="entry name" value="HTHGNTR"/>
</dbReference>